<dbReference type="EMBL" id="BMPI01000060">
    <property type="protein sequence ID" value="GGM70328.1"/>
    <property type="molecule type" value="Genomic_DNA"/>
</dbReference>
<dbReference type="AlphaFoldDB" id="A0A917UA71"/>
<evidence type="ECO:0000313" key="3">
    <source>
        <dbReference type="Proteomes" id="UP000642070"/>
    </source>
</evidence>
<dbReference type="RefSeq" id="WP_190255756.1">
    <property type="nucleotide sequence ID" value="NZ_BMPI01000060.1"/>
</dbReference>
<accession>A0A917UA71</accession>
<name>A0A917UA71_9ACTN</name>
<keyword evidence="3" id="KW-1185">Reference proteome</keyword>
<reference evidence="2" key="2">
    <citation type="submission" date="2020-09" db="EMBL/GenBank/DDBJ databases">
        <authorList>
            <person name="Sun Q."/>
            <person name="Ohkuma M."/>
        </authorList>
    </citation>
    <scope>NUCLEOTIDE SEQUENCE</scope>
    <source>
        <strain evidence="2">JCM 19831</strain>
    </source>
</reference>
<dbReference type="Proteomes" id="UP000642070">
    <property type="component" value="Unassembled WGS sequence"/>
</dbReference>
<reference evidence="2" key="1">
    <citation type="journal article" date="2014" name="Int. J. Syst. Evol. Microbiol.">
        <title>Complete genome sequence of Corynebacterium casei LMG S-19264T (=DSM 44701T), isolated from a smear-ripened cheese.</title>
        <authorList>
            <consortium name="US DOE Joint Genome Institute (JGI-PGF)"/>
            <person name="Walter F."/>
            <person name="Albersmeier A."/>
            <person name="Kalinowski J."/>
            <person name="Ruckert C."/>
        </authorList>
    </citation>
    <scope>NUCLEOTIDE SEQUENCE</scope>
    <source>
        <strain evidence="2">JCM 19831</strain>
    </source>
</reference>
<feature type="region of interest" description="Disordered" evidence="1">
    <location>
        <begin position="97"/>
        <end position="136"/>
    </location>
</feature>
<evidence type="ECO:0000256" key="1">
    <source>
        <dbReference type="SAM" id="MobiDB-lite"/>
    </source>
</evidence>
<evidence type="ECO:0000313" key="2">
    <source>
        <dbReference type="EMBL" id="GGM70328.1"/>
    </source>
</evidence>
<comment type="caution">
    <text evidence="2">The sequence shown here is derived from an EMBL/GenBank/DDBJ whole genome shotgun (WGS) entry which is preliminary data.</text>
</comment>
<protein>
    <submittedName>
        <fullName evidence="2">Uncharacterized protein</fullName>
    </submittedName>
</protein>
<organism evidence="2 3">
    <name type="scientific">Dactylosporangium sucinum</name>
    <dbReference type="NCBI Taxonomy" id="1424081"/>
    <lineage>
        <taxon>Bacteria</taxon>
        <taxon>Bacillati</taxon>
        <taxon>Actinomycetota</taxon>
        <taxon>Actinomycetes</taxon>
        <taxon>Micromonosporales</taxon>
        <taxon>Micromonosporaceae</taxon>
        <taxon>Dactylosporangium</taxon>
    </lineage>
</organism>
<sequence length="136" mass="13713">MPAEPSGDHEQTPQVDSLIDDLIHDILSDAGRAPGAAARGRPSPASSLIDLILTQGARGAGGSLVERVLLAEMLAGAIADALAPALAEALTPRLLQVMEGEGGGAPTHGRRPDATKSTPSTPPTPSSPASRKSDAK</sequence>
<proteinExistence type="predicted"/>
<gene>
    <name evidence="2" type="ORF">GCM10007977_085160</name>
</gene>